<keyword evidence="3" id="KW-1185">Reference proteome</keyword>
<dbReference type="Pfam" id="PF06245">
    <property type="entry name" value="DUF1015"/>
    <property type="match status" value="1"/>
</dbReference>
<dbReference type="InterPro" id="IPR008323">
    <property type="entry name" value="UCP033563"/>
</dbReference>
<proteinExistence type="predicted"/>
<evidence type="ECO:0000256" key="1">
    <source>
        <dbReference type="SAM" id="MobiDB-lite"/>
    </source>
</evidence>
<dbReference type="RefSeq" id="WP_310277324.1">
    <property type="nucleotide sequence ID" value="NZ_JAVDXW010000001.1"/>
</dbReference>
<reference evidence="2" key="1">
    <citation type="submission" date="2023-07" db="EMBL/GenBank/DDBJ databases">
        <title>Sequencing the genomes of 1000 actinobacteria strains.</title>
        <authorList>
            <person name="Klenk H.-P."/>
        </authorList>
    </citation>
    <scope>NUCLEOTIDE SEQUENCE</scope>
    <source>
        <strain evidence="2">DSM 45977</strain>
    </source>
</reference>
<dbReference type="PANTHER" id="PTHR36454:SF1">
    <property type="entry name" value="DUF1015 DOMAIN-CONTAINING PROTEIN"/>
    <property type="match status" value="1"/>
</dbReference>
<accession>A0AAE3ZFQ7</accession>
<dbReference type="AlphaFoldDB" id="A0AAE3ZFQ7"/>
<feature type="compositionally biased region" description="Polar residues" evidence="1">
    <location>
        <begin position="1"/>
        <end position="11"/>
    </location>
</feature>
<protein>
    <submittedName>
        <fullName evidence="2">Uncharacterized protein (DUF1015 family)</fullName>
    </submittedName>
</protein>
<evidence type="ECO:0000313" key="3">
    <source>
        <dbReference type="Proteomes" id="UP001180845"/>
    </source>
</evidence>
<comment type="caution">
    <text evidence="2">The sequence shown here is derived from an EMBL/GenBank/DDBJ whole genome shotgun (WGS) entry which is preliminary data.</text>
</comment>
<dbReference type="Proteomes" id="UP001180845">
    <property type="component" value="Unassembled WGS sequence"/>
</dbReference>
<organism evidence="2 3">
    <name type="scientific">Haloactinomyces albus</name>
    <dbReference type="NCBI Taxonomy" id="1352928"/>
    <lineage>
        <taxon>Bacteria</taxon>
        <taxon>Bacillati</taxon>
        <taxon>Actinomycetota</taxon>
        <taxon>Actinomycetes</taxon>
        <taxon>Actinopolysporales</taxon>
        <taxon>Actinopolysporaceae</taxon>
        <taxon>Haloactinomyces</taxon>
    </lineage>
</organism>
<feature type="region of interest" description="Disordered" evidence="1">
    <location>
        <begin position="1"/>
        <end position="24"/>
    </location>
</feature>
<evidence type="ECO:0000313" key="2">
    <source>
        <dbReference type="EMBL" id="MDR7304113.1"/>
    </source>
</evidence>
<sequence>MNGSQAQQTTPARELSGHPAGITVRPPEVLVIDPRRTETVDGTIDPTRVRRLLDAGGYTRPSVPAVVVYRLEAGRHRQTGVVVEVSIDDYRNRRIRCHEATSPERERRIEQLTVGGGIEQMPVTLAHPDRPRLRELLDGITVDEPDVRLNSADGITHTVWIRHDAELAETVQDEIGDIETLYIADGHHRMVAAERNARRRSRLNGEHAHAFTLAALFPSSEMRILGYHRCLPMPEGTSAADVLEVLAAHPVTARIEECDSAQAAQPAPGVVGVRVDGRCYRLWLRAPWDADQVRASLDAVALDEKLLPAVLDMAGADSGDRATPTHGGGAGGTGCWCAEREALSFFPHPPSVEQVMAVSDAGLLMPPKSTWFDPKASAGLFARELCSVSSGRTRAG</sequence>
<name>A0AAE3ZFQ7_9ACTN</name>
<dbReference type="EMBL" id="JAVDXW010000001">
    <property type="protein sequence ID" value="MDR7304113.1"/>
    <property type="molecule type" value="Genomic_DNA"/>
</dbReference>
<gene>
    <name evidence="2" type="ORF">JOF55_004294</name>
</gene>
<dbReference type="PANTHER" id="PTHR36454">
    <property type="entry name" value="LMO2823 PROTEIN"/>
    <property type="match status" value="1"/>
</dbReference>